<evidence type="ECO:0000256" key="17">
    <source>
        <dbReference type="ARBA" id="ARBA00072682"/>
    </source>
</evidence>
<dbReference type="PROSITE" id="PS01129">
    <property type="entry name" value="PSI_RLU"/>
    <property type="match status" value="1"/>
</dbReference>
<feature type="compositionally biased region" description="Polar residues" evidence="20">
    <location>
        <begin position="726"/>
        <end position="753"/>
    </location>
</feature>
<dbReference type="Pfam" id="PF00849">
    <property type="entry name" value="PseudoU_synth_2"/>
    <property type="match status" value="1"/>
</dbReference>
<dbReference type="GO" id="GO:0001522">
    <property type="term" value="P:pseudouridine synthesis"/>
    <property type="evidence" value="ECO:0007669"/>
    <property type="project" value="InterPro"/>
</dbReference>
<evidence type="ECO:0000256" key="12">
    <source>
        <dbReference type="ARBA" id="ARBA00031350"/>
    </source>
</evidence>
<comment type="caution">
    <text evidence="22">The sequence shown here is derived from an EMBL/GenBank/DDBJ whole genome shotgun (WGS) entry which is preliminary data.</text>
</comment>
<comment type="similarity">
    <text evidence="2">Belongs to the methyltransferase superfamily. L-isoaspartyl/D-aspartyl protein methyltransferase family.</text>
</comment>
<dbReference type="NCBIfam" id="TIGR00080">
    <property type="entry name" value="pimt"/>
    <property type="match status" value="1"/>
</dbReference>
<proteinExistence type="inferred from homology"/>
<keyword evidence="8" id="KW-0808">Transferase</keyword>
<evidence type="ECO:0000256" key="9">
    <source>
        <dbReference type="ARBA" id="ARBA00022691"/>
    </source>
</evidence>
<dbReference type="EC" id="2.1.1.77" evidence="4"/>
<dbReference type="OrthoDB" id="424794at2759"/>
<evidence type="ECO:0000256" key="15">
    <source>
        <dbReference type="ARBA" id="ARBA00042126"/>
    </source>
</evidence>
<dbReference type="SUPFAM" id="SSF55120">
    <property type="entry name" value="Pseudouridine synthase"/>
    <property type="match status" value="1"/>
</dbReference>
<comment type="function">
    <text evidence="16">Pseudouridine synthase that catalyzes pseudouridylation of mRNAs.</text>
</comment>
<comment type="similarity">
    <text evidence="3">Belongs to the pseudouridine synthase RluA family.</text>
</comment>
<dbReference type="AlphaFoldDB" id="A0A4Z2J220"/>
<dbReference type="Gene3D" id="3.30.2350.10">
    <property type="entry name" value="Pseudouridine synthase"/>
    <property type="match status" value="1"/>
</dbReference>
<evidence type="ECO:0000256" key="5">
    <source>
        <dbReference type="ARBA" id="ARBA00022553"/>
    </source>
</evidence>
<dbReference type="GO" id="GO:0006397">
    <property type="term" value="P:mRNA processing"/>
    <property type="evidence" value="ECO:0007669"/>
    <property type="project" value="UniProtKB-KW"/>
</dbReference>
<dbReference type="InterPro" id="IPR006145">
    <property type="entry name" value="PsdUridine_synth_RsuA/RluA"/>
</dbReference>
<evidence type="ECO:0000256" key="14">
    <source>
        <dbReference type="ARBA" id="ARBA00040923"/>
    </source>
</evidence>
<dbReference type="PANTHER" id="PTHR11579:SF19">
    <property type="entry name" value="PROTEIN-L-ISOASPARTATE O-METHYLTRANSFERASE"/>
    <property type="match status" value="1"/>
</dbReference>
<evidence type="ECO:0000256" key="11">
    <source>
        <dbReference type="ARBA" id="ARBA00031323"/>
    </source>
</evidence>
<dbReference type="Gene3D" id="3.40.50.150">
    <property type="entry name" value="Vaccinia Virus protein VP39"/>
    <property type="match status" value="1"/>
</dbReference>
<evidence type="ECO:0000256" key="6">
    <source>
        <dbReference type="ARBA" id="ARBA00022603"/>
    </source>
</evidence>
<dbReference type="InterPro" id="IPR000682">
    <property type="entry name" value="PCMT"/>
</dbReference>
<dbReference type="SUPFAM" id="SSF53335">
    <property type="entry name" value="S-adenosyl-L-methionine-dependent methyltransferases"/>
    <property type="match status" value="1"/>
</dbReference>
<keyword evidence="9" id="KW-0949">S-adenosyl-L-methionine</keyword>
<feature type="region of interest" description="Disordered" evidence="20">
    <location>
        <begin position="252"/>
        <end position="367"/>
    </location>
</feature>
<keyword evidence="5" id="KW-0597">Phosphoprotein</keyword>
<evidence type="ECO:0000256" key="18">
    <source>
        <dbReference type="ARBA" id="ARBA00080257"/>
    </source>
</evidence>
<dbReference type="Pfam" id="PF01135">
    <property type="entry name" value="PCMT"/>
    <property type="match status" value="1"/>
</dbReference>
<evidence type="ECO:0000313" key="23">
    <source>
        <dbReference type="Proteomes" id="UP000314294"/>
    </source>
</evidence>
<evidence type="ECO:0000256" key="2">
    <source>
        <dbReference type="ARBA" id="ARBA00005369"/>
    </source>
</evidence>
<keyword evidence="6" id="KW-0489">Methyltransferase</keyword>
<evidence type="ECO:0000256" key="20">
    <source>
        <dbReference type="SAM" id="MobiDB-lite"/>
    </source>
</evidence>
<dbReference type="PANTHER" id="PTHR11579">
    <property type="entry name" value="PROTEIN-L-ISOASPARTATE O-METHYLTRANSFERASE"/>
    <property type="match status" value="1"/>
</dbReference>
<keyword evidence="10" id="KW-0413">Isomerase</keyword>
<organism evidence="22 23">
    <name type="scientific">Liparis tanakae</name>
    <name type="common">Tanaka's snailfish</name>
    <dbReference type="NCBI Taxonomy" id="230148"/>
    <lineage>
        <taxon>Eukaryota</taxon>
        <taxon>Metazoa</taxon>
        <taxon>Chordata</taxon>
        <taxon>Craniata</taxon>
        <taxon>Vertebrata</taxon>
        <taxon>Euteleostomi</taxon>
        <taxon>Actinopterygii</taxon>
        <taxon>Neopterygii</taxon>
        <taxon>Teleostei</taxon>
        <taxon>Neoteleostei</taxon>
        <taxon>Acanthomorphata</taxon>
        <taxon>Eupercaria</taxon>
        <taxon>Perciformes</taxon>
        <taxon>Cottioidei</taxon>
        <taxon>Cottales</taxon>
        <taxon>Liparidae</taxon>
        <taxon>Liparis</taxon>
    </lineage>
</organism>
<feature type="region of interest" description="Disordered" evidence="20">
    <location>
        <begin position="681"/>
        <end position="765"/>
    </location>
</feature>
<feature type="compositionally biased region" description="Polar residues" evidence="20">
    <location>
        <begin position="256"/>
        <end position="265"/>
    </location>
</feature>
<feature type="compositionally biased region" description="Basic residues" evidence="20">
    <location>
        <begin position="338"/>
        <end position="350"/>
    </location>
</feature>
<dbReference type="InterPro" id="IPR020103">
    <property type="entry name" value="PsdUridine_synth_cat_dom_sf"/>
</dbReference>
<dbReference type="GO" id="GO:0009982">
    <property type="term" value="F:pseudouridine synthase activity"/>
    <property type="evidence" value="ECO:0007669"/>
    <property type="project" value="InterPro"/>
</dbReference>
<sequence length="817" mass="89879">MPTVLLEEPSQEMHAALRLVAVAVPMGVLLSRTMAWMSSGNTHAELISRLRDHGVIRSDCVFDAMLATDRGLYVKDSPYADSPQSIGYRATISAPHMHAHALELLSDKLTEGASALDVGSGSGYLTACFARMTGPGGRVLGIEHINELVQMSIRNVQADDPELLTSGRIKLTVGDGRLGNQEGAPYDAIHVGAAAATVPKALLEQLRPGGRLVLPVGPAGGSQVLEQYDRQSDGTFLKKALMGVVYVPLTDKRPSTYPSGLSPSNYKEAPSVCPTRLSSKRDKPCGRGSSTMEQAARDESAPVEVNIPVSAEGTATEAAAESVKRKSDEAGEAETRVQSKRRRGAGGKKLRPGERYIPPPQKRNPGVSFCQEHFDETSYYFEGGLRKVHPYYFDFKTYCKGRWIGKSLLEVFKSEFRAESIEYYQRATKEGRIRLNETPVEDLSIVLRNNDLMKNTVHRHEPPVVGRPLEVLVDDGEVLVVNKPASIPVHPCGRFRHNTVIFILGKERGISELHTVHRLDRLTSGVLLFARTLETSKKLDQLLEKEYVCRVEGEFPEGELVSEEPILVVSFKIGLCRVDPKGKDCRTVFQRLSFNGRTSVVRCCPLTGRTHQIRVHLQYLGFPILNDPVYGSSAWGPHRGRGGLVGKSNEELLQALEEEHRSQESLYLLDIPDDGIEQEAGKTKTSAKVHLSDVSSEPNRSEESRQIDAQVPTGGSLSGEAADKGSQGSTEPDGNLTSSVRPQADSSNGNLTEEPTLKGPPETRDHLCSECKLVRPDPTEKELVMCLHALRYKGPDFEYSTPLPYWAQEDWVETDWS</sequence>
<feature type="domain" description="Pseudouridine synthase RsuA/RluA-like" evidence="21">
    <location>
        <begin position="478"/>
        <end position="618"/>
    </location>
</feature>
<protein>
    <recommendedName>
        <fullName evidence="14">Protein-L-isoaspartate(D-aspartate) O-methyltransferase</fullName>
        <ecNumber evidence="4">2.1.1.77</ecNumber>
    </recommendedName>
    <alternativeName>
        <fullName evidence="12">L-isoaspartyl protein carboxyl methyltransferase</fullName>
    </alternativeName>
    <alternativeName>
        <fullName evidence="15">Protein L-isoaspartyl/D-aspartyl methyltransferase</fullName>
    </alternativeName>
    <alternativeName>
        <fullName evidence="11">Protein-beta-aspartate methyltransferase</fullName>
    </alternativeName>
    <alternativeName>
        <fullName evidence="17">Pseudouridylate synthase RPUSD2</fullName>
    </alternativeName>
    <alternativeName>
        <fullName evidence="18">RNA pseudouridylate synthase domain-containing protein 2</fullName>
    </alternativeName>
</protein>
<accession>A0A4Z2J220</accession>
<dbReference type="EMBL" id="SRLO01000028">
    <property type="protein sequence ID" value="TNN84260.1"/>
    <property type="molecule type" value="Genomic_DNA"/>
</dbReference>
<dbReference type="InterPro" id="IPR006224">
    <property type="entry name" value="PsdUridine_synth_RluA-like_CS"/>
</dbReference>
<dbReference type="GO" id="GO:0005737">
    <property type="term" value="C:cytoplasm"/>
    <property type="evidence" value="ECO:0007669"/>
    <property type="project" value="TreeGrafter"/>
</dbReference>
<feature type="active site" evidence="19">
    <location>
        <position position="520"/>
    </location>
</feature>
<reference evidence="22 23" key="1">
    <citation type="submission" date="2019-03" db="EMBL/GenBank/DDBJ databases">
        <title>First draft genome of Liparis tanakae, snailfish: a comprehensive survey of snailfish specific genes.</title>
        <authorList>
            <person name="Kim W."/>
            <person name="Song I."/>
            <person name="Jeong J.-H."/>
            <person name="Kim D."/>
            <person name="Kim S."/>
            <person name="Ryu S."/>
            <person name="Song J.Y."/>
            <person name="Lee S.K."/>
        </authorList>
    </citation>
    <scope>NUCLEOTIDE SEQUENCE [LARGE SCALE GENOMIC DNA]</scope>
    <source>
        <tissue evidence="22">Muscle</tissue>
    </source>
</reference>
<feature type="compositionally biased region" description="Basic and acidic residues" evidence="20">
    <location>
        <begin position="322"/>
        <end position="337"/>
    </location>
</feature>
<dbReference type="InterPro" id="IPR006225">
    <property type="entry name" value="PsdUridine_synth_RluC/D"/>
</dbReference>
<gene>
    <name evidence="22" type="primary">Rpusd2</name>
    <name evidence="22" type="ORF">EYF80_005587</name>
</gene>
<dbReference type="GO" id="GO:0004719">
    <property type="term" value="F:protein-L-isoaspartate (D-aspartate) O-methyltransferase activity"/>
    <property type="evidence" value="ECO:0007669"/>
    <property type="project" value="UniProtKB-EC"/>
</dbReference>
<keyword evidence="23" id="KW-1185">Reference proteome</keyword>
<dbReference type="InterPro" id="IPR029063">
    <property type="entry name" value="SAM-dependent_MTases_sf"/>
</dbReference>
<dbReference type="FunFam" id="3.30.2350.10:FF:000010">
    <property type="entry name" value="RNA pseudouridine synthase domain-containing 2"/>
    <property type="match status" value="1"/>
</dbReference>
<dbReference type="GO" id="GO:0003723">
    <property type="term" value="F:RNA binding"/>
    <property type="evidence" value="ECO:0007669"/>
    <property type="project" value="InterPro"/>
</dbReference>
<evidence type="ECO:0000256" key="1">
    <source>
        <dbReference type="ARBA" id="ARBA00001166"/>
    </source>
</evidence>
<dbReference type="GO" id="GO:0032259">
    <property type="term" value="P:methylation"/>
    <property type="evidence" value="ECO:0007669"/>
    <property type="project" value="UniProtKB-KW"/>
</dbReference>
<evidence type="ECO:0000256" key="13">
    <source>
        <dbReference type="ARBA" id="ARBA00035815"/>
    </source>
</evidence>
<keyword evidence="7" id="KW-0507">mRNA processing</keyword>
<evidence type="ECO:0000256" key="16">
    <source>
        <dbReference type="ARBA" id="ARBA00057241"/>
    </source>
</evidence>
<dbReference type="FunFam" id="3.40.50.150:FF:000027">
    <property type="entry name" value="Protein-L-isoaspartate O-methyltransferase"/>
    <property type="match status" value="1"/>
</dbReference>
<comment type="catalytic activity">
    <reaction evidence="13">
        <text>[protein]-L-isoaspartate + S-adenosyl-L-methionine = [protein]-L-isoaspartate alpha-methyl ester + S-adenosyl-L-homocysteine</text>
        <dbReference type="Rhea" id="RHEA:12705"/>
        <dbReference type="Rhea" id="RHEA-COMP:12143"/>
        <dbReference type="Rhea" id="RHEA-COMP:12144"/>
        <dbReference type="ChEBI" id="CHEBI:57856"/>
        <dbReference type="ChEBI" id="CHEBI:59789"/>
        <dbReference type="ChEBI" id="CHEBI:90596"/>
        <dbReference type="ChEBI" id="CHEBI:90598"/>
        <dbReference type="EC" id="2.1.1.77"/>
    </reaction>
    <physiologicalReaction direction="left-to-right" evidence="13">
        <dbReference type="Rhea" id="RHEA:12706"/>
    </physiologicalReaction>
</comment>
<evidence type="ECO:0000256" key="7">
    <source>
        <dbReference type="ARBA" id="ARBA00022664"/>
    </source>
</evidence>
<feature type="compositionally biased region" description="Low complexity" evidence="20">
    <location>
        <begin position="311"/>
        <end position="321"/>
    </location>
</feature>
<dbReference type="CDD" id="cd02440">
    <property type="entry name" value="AdoMet_MTases"/>
    <property type="match status" value="1"/>
</dbReference>
<dbReference type="CDD" id="cd02557">
    <property type="entry name" value="PseudoU_synth_ScRIB2"/>
    <property type="match status" value="1"/>
</dbReference>
<evidence type="ECO:0000256" key="3">
    <source>
        <dbReference type="ARBA" id="ARBA00010876"/>
    </source>
</evidence>
<dbReference type="NCBIfam" id="TIGR00005">
    <property type="entry name" value="rluA_subfam"/>
    <property type="match status" value="1"/>
</dbReference>
<evidence type="ECO:0000256" key="19">
    <source>
        <dbReference type="PIRSR" id="PIRSR606225-1"/>
    </source>
</evidence>
<name>A0A4Z2J220_9TELE</name>
<evidence type="ECO:0000259" key="21">
    <source>
        <dbReference type="Pfam" id="PF00849"/>
    </source>
</evidence>
<evidence type="ECO:0000313" key="22">
    <source>
        <dbReference type="EMBL" id="TNN84260.1"/>
    </source>
</evidence>
<comment type="catalytic activity">
    <reaction evidence="1">
        <text>a uridine in mRNA = a pseudouridine in mRNA</text>
        <dbReference type="Rhea" id="RHEA:56644"/>
        <dbReference type="Rhea" id="RHEA-COMP:14658"/>
        <dbReference type="Rhea" id="RHEA-COMP:14659"/>
        <dbReference type="ChEBI" id="CHEBI:65314"/>
        <dbReference type="ChEBI" id="CHEBI:65315"/>
    </reaction>
</comment>
<evidence type="ECO:0000256" key="4">
    <source>
        <dbReference type="ARBA" id="ARBA00011890"/>
    </source>
</evidence>
<evidence type="ECO:0000256" key="10">
    <source>
        <dbReference type="ARBA" id="ARBA00023235"/>
    </source>
</evidence>
<evidence type="ECO:0000256" key="8">
    <source>
        <dbReference type="ARBA" id="ARBA00022679"/>
    </source>
</evidence>
<dbReference type="Proteomes" id="UP000314294">
    <property type="component" value="Unassembled WGS sequence"/>
</dbReference>